<organism evidence="3 4">
    <name type="scientific">Falsiporphyromonas endometrii</name>
    <dbReference type="NCBI Taxonomy" id="1387297"/>
    <lineage>
        <taxon>Bacteria</taxon>
        <taxon>Pseudomonadati</taxon>
        <taxon>Bacteroidota</taxon>
        <taxon>Bacteroidia</taxon>
        <taxon>Bacteroidales</taxon>
        <taxon>Porphyromonadaceae</taxon>
        <taxon>Falsiporphyromonas</taxon>
    </lineage>
</organism>
<keyword evidence="1" id="KW-0862">Zinc</keyword>
<feature type="domain" description="SWIM-type" evidence="2">
    <location>
        <begin position="61"/>
        <end position="99"/>
    </location>
</feature>
<keyword evidence="1" id="KW-0863">Zinc-finger</keyword>
<evidence type="ECO:0000256" key="1">
    <source>
        <dbReference type="PROSITE-ProRule" id="PRU00325"/>
    </source>
</evidence>
<reference evidence="4" key="1">
    <citation type="journal article" date="2019" name="Int. J. Syst. Evol. Microbiol.">
        <title>The Global Catalogue of Microorganisms (GCM) 10K type strain sequencing project: providing services to taxonomists for standard genome sequencing and annotation.</title>
        <authorList>
            <consortium name="The Broad Institute Genomics Platform"/>
            <consortium name="The Broad Institute Genome Sequencing Center for Infectious Disease"/>
            <person name="Wu L."/>
            <person name="Ma J."/>
        </authorList>
    </citation>
    <scope>NUCLEOTIDE SEQUENCE [LARGE SCALE GENOMIC DNA]</scope>
    <source>
        <strain evidence="4">CGMCC 4.7357</strain>
    </source>
</reference>
<evidence type="ECO:0000313" key="4">
    <source>
        <dbReference type="Proteomes" id="UP001596020"/>
    </source>
</evidence>
<dbReference type="InterPro" id="IPR007527">
    <property type="entry name" value="Znf_SWIM"/>
</dbReference>
<proteinExistence type="predicted"/>
<dbReference type="EMBL" id="JBHSGO010000217">
    <property type="protein sequence ID" value="MFC4666871.1"/>
    <property type="molecule type" value="Genomic_DNA"/>
</dbReference>
<accession>A0ABV9KB39</accession>
<sequence length="462" mass="53447">MDQTINEGRLSNKVCPEGMSVEEWQARLRRESAIETNFKIDHLDNNRIWGDYLVSSNTGKYKVAFRGVRSDKNYCSCLNFRTNGLGTCKHIEAVSHYLSQNVEGYPWAKMEYKAPYTSIYVSYKGGRSIKMRIGELQRNEFVKLRDTYFDGEYTLPIDRYKDLNEICRKATAIDDTFRCYEDVFELAKEVLDQQDWEAQVEENFPQHRITTPYTSQLPAYIQSKVYDYCKIGYGLIVNITDTIITHEIMALAEAICFLEQSRQPLGIILVDSVTRMNYWRAVLDQAGLGNLPIQVVIDHQFAKQVSNTSPTCTFVYVDKADSLKEWRNPVSAALKRLKMEHLFMRITNISQLTPVQLSSILQHISPYVLGPFYKFIHKYRPIFPLRNDGKNLPEILKPFVFYHDKDDVTKITKELVLMKPETLTPGIEVNNKAVSDFIAALEHVLSDESAREKLLELIKRLI</sequence>
<gene>
    <name evidence="3" type="ORF">ACFO3G_09725</name>
</gene>
<dbReference type="RefSeq" id="WP_380080364.1">
    <property type="nucleotide sequence ID" value="NZ_JBHSGO010000217.1"/>
</dbReference>
<name>A0ABV9KB39_9PORP</name>
<comment type="caution">
    <text evidence="3">The sequence shown here is derived from an EMBL/GenBank/DDBJ whole genome shotgun (WGS) entry which is preliminary data.</text>
</comment>
<dbReference type="PROSITE" id="PS50966">
    <property type="entry name" value="ZF_SWIM"/>
    <property type="match status" value="1"/>
</dbReference>
<keyword evidence="4" id="KW-1185">Reference proteome</keyword>
<dbReference type="Proteomes" id="UP001596020">
    <property type="component" value="Unassembled WGS sequence"/>
</dbReference>
<evidence type="ECO:0000259" key="2">
    <source>
        <dbReference type="PROSITE" id="PS50966"/>
    </source>
</evidence>
<evidence type="ECO:0000313" key="3">
    <source>
        <dbReference type="EMBL" id="MFC4666871.1"/>
    </source>
</evidence>
<keyword evidence="1" id="KW-0479">Metal-binding</keyword>
<protein>
    <submittedName>
        <fullName evidence="3">SWIM zinc finger family protein</fullName>
    </submittedName>
</protein>